<dbReference type="InterPro" id="IPR011010">
    <property type="entry name" value="DNA_brk_join_enz"/>
</dbReference>
<evidence type="ECO:0000313" key="6">
    <source>
        <dbReference type="EMBL" id="API58929.1"/>
    </source>
</evidence>
<dbReference type="InterPro" id="IPR010998">
    <property type="entry name" value="Integrase_recombinase_N"/>
</dbReference>
<dbReference type="RefSeq" id="WP_072596481.1">
    <property type="nucleotide sequence ID" value="NZ_CP018221.1"/>
</dbReference>
<dbReference type="EMBL" id="CP018221">
    <property type="protein sequence ID" value="API58929.1"/>
    <property type="molecule type" value="Genomic_DNA"/>
</dbReference>
<dbReference type="InterPro" id="IPR038488">
    <property type="entry name" value="Integrase_DNA-bd_sf"/>
</dbReference>
<evidence type="ECO:0000259" key="5">
    <source>
        <dbReference type="PROSITE" id="PS51898"/>
    </source>
</evidence>
<keyword evidence="3" id="KW-0238">DNA-binding</keyword>
<gene>
    <name evidence="6" type="ORF">BSL82_06050</name>
</gene>
<dbReference type="Proteomes" id="UP000182063">
    <property type="component" value="Chromosome"/>
</dbReference>
<dbReference type="GO" id="GO:0015074">
    <property type="term" value="P:DNA integration"/>
    <property type="evidence" value="ECO:0007669"/>
    <property type="project" value="UniProtKB-KW"/>
</dbReference>
<dbReference type="PROSITE" id="PS51898">
    <property type="entry name" value="TYR_RECOMBINASE"/>
    <property type="match status" value="1"/>
</dbReference>
<evidence type="ECO:0000256" key="4">
    <source>
        <dbReference type="ARBA" id="ARBA00023172"/>
    </source>
</evidence>
<accession>A0A1L3ZTL2</accession>
<keyword evidence="7" id="KW-1185">Reference proteome</keyword>
<evidence type="ECO:0000256" key="3">
    <source>
        <dbReference type="ARBA" id="ARBA00023125"/>
    </source>
</evidence>
<dbReference type="Gene3D" id="1.10.150.130">
    <property type="match status" value="1"/>
</dbReference>
<evidence type="ECO:0000256" key="1">
    <source>
        <dbReference type="ARBA" id="ARBA00008857"/>
    </source>
</evidence>
<proteinExistence type="inferred from homology"/>
<keyword evidence="2" id="KW-0229">DNA integration</keyword>
<dbReference type="InterPro" id="IPR013762">
    <property type="entry name" value="Integrase-like_cat_sf"/>
</dbReference>
<dbReference type="Gene3D" id="1.10.443.10">
    <property type="entry name" value="Intergrase catalytic core"/>
    <property type="match status" value="1"/>
</dbReference>
<dbReference type="Gene3D" id="3.30.160.390">
    <property type="entry name" value="Integrase, DNA-binding domain"/>
    <property type="match status" value="1"/>
</dbReference>
<dbReference type="AlphaFoldDB" id="A0A1L3ZTL2"/>
<dbReference type="OrthoDB" id="7222937at2"/>
<reference evidence="7" key="1">
    <citation type="submission" date="2016-11" db="EMBL/GenBank/DDBJ databases">
        <title>Complete Genome Sequence of alachlor-degrading Sphingomonas sp. strain JJ-A5.</title>
        <authorList>
            <person name="Lee H."/>
            <person name="Ka J.-O."/>
        </authorList>
    </citation>
    <scope>NUCLEOTIDE SEQUENCE [LARGE SCALE GENOMIC DNA]</scope>
    <source>
        <strain evidence="7">JJ-A5</strain>
    </source>
</reference>
<dbReference type="InterPro" id="IPR025166">
    <property type="entry name" value="Integrase_DNA_bind_dom"/>
</dbReference>
<dbReference type="InterPro" id="IPR002104">
    <property type="entry name" value="Integrase_catalytic"/>
</dbReference>
<evidence type="ECO:0000313" key="7">
    <source>
        <dbReference type="Proteomes" id="UP000182063"/>
    </source>
</evidence>
<comment type="similarity">
    <text evidence="1">Belongs to the 'phage' integrase family.</text>
</comment>
<dbReference type="GO" id="GO:0006310">
    <property type="term" value="P:DNA recombination"/>
    <property type="evidence" value="ECO:0007669"/>
    <property type="project" value="UniProtKB-KW"/>
</dbReference>
<dbReference type="GO" id="GO:0003677">
    <property type="term" value="F:DNA binding"/>
    <property type="evidence" value="ECO:0007669"/>
    <property type="project" value="UniProtKB-KW"/>
</dbReference>
<protein>
    <recommendedName>
        <fullName evidence="5">Tyr recombinase domain-containing protein</fullName>
    </recommendedName>
</protein>
<dbReference type="Pfam" id="PF00589">
    <property type="entry name" value="Phage_integrase"/>
    <property type="match status" value="1"/>
</dbReference>
<sequence length="418" mass="47994">MSVNPQPRRLTEGYIRTLGYLDRPYTVRDTAVTGLLVQINQKSKSYKVQRDLYTGERGRRRFVKTVRRTLGTTDDITLDDARTRAQELIAQVKRGEDPNARPDDKTANPDAWTVRRMYDEYAADMRARDCRERTIEDVLSRRDRHLKAWLDIPISEIKRSMARERHKELTRESGKRAANMVFKEFRAAFNLAIKAADDPDAIGDNPVKAVTFNKERASNRVIMPDDLPHWWERVQAIPNPIRRDMHVLGLLSGLRPGTLVSLRREWVNLNERAIVIPRMKSGRSFALPLSPYMVELVKRVIAAGDLLYAGTPWLFPTRANSSRDVIATQVWKEKTLPSETGHILRHTYRTVAQRVGIDRINARLMLDHAVPGIDGVYVHEKALFDGLLDTQDKMTEHLLALCTPQRTQHAEKCCDESL</sequence>
<dbReference type="PANTHER" id="PTHR30629:SF2">
    <property type="entry name" value="PROPHAGE INTEGRASE INTS-RELATED"/>
    <property type="match status" value="1"/>
</dbReference>
<name>A0A1L3ZTL2_9SPHN</name>
<dbReference type="PANTHER" id="PTHR30629">
    <property type="entry name" value="PROPHAGE INTEGRASE"/>
    <property type="match status" value="1"/>
</dbReference>
<dbReference type="Pfam" id="PF13356">
    <property type="entry name" value="Arm-DNA-bind_3"/>
    <property type="match status" value="1"/>
</dbReference>
<dbReference type="SUPFAM" id="SSF56349">
    <property type="entry name" value="DNA breaking-rejoining enzymes"/>
    <property type="match status" value="1"/>
</dbReference>
<dbReference type="InterPro" id="IPR050808">
    <property type="entry name" value="Phage_Integrase"/>
</dbReference>
<dbReference type="KEGG" id="sphj:BSL82_06050"/>
<keyword evidence="4" id="KW-0233">DNA recombination</keyword>
<feature type="domain" description="Tyr recombinase" evidence="5">
    <location>
        <begin position="217"/>
        <end position="392"/>
    </location>
</feature>
<organism evidence="6 7">
    <name type="scientific">Tardibacter chloracetimidivorans</name>
    <dbReference type="NCBI Taxonomy" id="1921510"/>
    <lineage>
        <taxon>Bacteria</taxon>
        <taxon>Pseudomonadati</taxon>
        <taxon>Pseudomonadota</taxon>
        <taxon>Alphaproteobacteria</taxon>
        <taxon>Sphingomonadales</taxon>
        <taxon>Sphingomonadaceae</taxon>
        <taxon>Tardibacter</taxon>
    </lineage>
</organism>
<dbReference type="STRING" id="1921510.BSL82_06050"/>
<evidence type="ECO:0000256" key="2">
    <source>
        <dbReference type="ARBA" id="ARBA00022908"/>
    </source>
</evidence>